<evidence type="ECO:0000313" key="6">
    <source>
        <dbReference type="Proteomes" id="UP000199411"/>
    </source>
</evidence>
<dbReference type="PANTHER" id="PTHR11596">
    <property type="entry name" value="ALKALINE PHOSPHATASE"/>
    <property type="match status" value="1"/>
</dbReference>
<keyword evidence="3" id="KW-0460">Magnesium</keyword>
<dbReference type="PANTHER" id="PTHR11596:SF5">
    <property type="entry name" value="ALKALINE PHOSPHATASE"/>
    <property type="match status" value="1"/>
</dbReference>
<evidence type="ECO:0000256" key="2">
    <source>
        <dbReference type="PIRSR" id="PIRSR601952-1"/>
    </source>
</evidence>
<sequence>MAEFSRREAIEIFGATLATLLINPKVYSSQIDQIGQPITFEKTDTPGIIFIVGDGMPISTLTALQSLRDSINKTTTFYSKFQSNDATIAYMGTESLSSIVTDSAPASAAWATGTKTVNHFLSVLPNDKILKTIAELAKENGYDVGFVTTTGVTHATPAAWYSHNKDRDDEANIALEALMLKPAVLMGGGLKYFSKEANPKLKKDTLSDFKKEGYAVYTDKKQLKQIDYNKPILGLFAKSHIDHYIDRLNDKNLESQPSLALMSAIALKKLQMAKKGFVLQIEAGRIDHANHANDCMGALMETAELDQVLDVVDEYLKTNAKTLVIVTSDHGTGGFNVFGTGADYNDSTEAFLKYKQVKASIPYITKKIENKGLKEVQDIVEYYTGFKIEPSEAQLIIDSRSPDFTGITGNYLYRAYDSCALGAVLAKCAYPLSKDGDQTGKANLRRGNVYFVSTTHTGEDQVILSYGFRSRELIASKRIENTDLFNAMASFLNIKPYKNPTMTKKEAKAIMQAYYKDYTYEKLAKSFQLHVT</sequence>
<dbReference type="InterPro" id="IPR001952">
    <property type="entry name" value="Alkaline_phosphatase"/>
</dbReference>
<dbReference type="GO" id="GO:0004035">
    <property type="term" value="F:alkaline phosphatase activity"/>
    <property type="evidence" value="ECO:0007669"/>
    <property type="project" value="TreeGrafter"/>
</dbReference>
<organism evidence="5 6">
    <name type="scientific">Desulfurella multipotens</name>
    <dbReference type="NCBI Taxonomy" id="79269"/>
    <lineage>
        <taxon>Bacteria</taxon>
        <taxon>Pseudomonadati</taxon>
        <taxon>Campylobacterota</taxon>
        <taxon>Desulfurellia</taxon>
        <taxon>Desulfurellales</taxon>
        <taxon>Desulfurellaceae</taxon>
        <taxon>Desulfurella</taxon>
    </lineage>
</organism>
<dbReference type="SUPFAM" id="SSF53649">
    <property type="entry name" value="Alkaline phosphatase-like"/>
    <property type="match status" value="1"/>
</dbReference>
<dbReference type="CDD" id="cd16012">
    <property type="entry name" value="ALP"/>
    <property type="match status" value="1"/>
</dbReference>
<name>A0A1G6IY28_9BACT</name>
<evidence type="ECO:0000256" key="1">
    <source>
        <dbReference type="ARBA" id="ARBA00022553"/>
    </source>
</evidence>
<dbReference type="Pfam" id="PF00245">
    <property type="entry name" value="Alk_phosphatase"/>
    <property type="match status" value="1"/>
</dbReference>
<feature type="binding site" evidence="3">
    <location>
        <position position="156"/>
    </location>
    <ligand>
        <name>Mg(2+)</name>
        <dbReference type="ChEBI" id="CHEBI:18420"/>
    </ligand>
</feature>
<dbReference type="RefSeq" id="WP_092127723.1">
    <property type="nucleotide sequence ID" value="NZ_FMYU01000002.1"/>
</dbReference>
<feature type="active site" description="Phosphoserine intermediate" evidence="2">
    <location>
        <position position="103"/>
    </location>
</feature>
<feature type="binding site" evidence="3">
    <location>
        <position position="330"/>
    </location>
    <ligand>
        <name>Zn(2+)</name>
        <dbReference type="ChEBI" id="CHEBI:29105"/>
        <label>2</label>
    </ligand>
</feature>
<feature type="binding site" evidence="3">
    <location>
        <position position="282"/>
    </location>
    <ligand>
        <name>Mg(2+)</name>
        <dbReference type="ChEBI" id="CHEBI:18420"/>
    </ligand>
</feature>
<feature type="binding site" evidence="3">
    <location>
        <position position="154"/>
    </location>
    <ligand>
        <name>Mg(2+)</name>
        <dbReference type="ChEBI" id="CHEBI:18420"/>
    </ligand>
</feature>
<keyword evidence="6" id="KW-1185">Reference proteome</keyword>
<comment type="cofactor">
    <cofactor evidence="3">
        <name>Zn(2+)</name>
        <dbReference type="ChEBI" id="CHEBI:29105"/>
    </cofactor>
    <text evidence="3">Binds 2 Zn(2+) ions.</text>
</comment>
<gene>
    <name evidence="5" type="ORF">SAMN05660835_00335</name>
</gene>
<evidence type="ECO:0000313" key="5">
    <source>
        <dbReference type="EMBL" id="SDC11330.1"/>
    </source>
</evidence>
<dbReference type="EMBL" id="FMYU01000002">
    <property type="protein sequence ID" value="SDC11330.1"/>
    <property type="molecule type" value="Genomic_DNA"/>
</dbReference>
<evidence type="ECO:0000256" key="4">
    <source>
        <dbReference type="RuleBase" id="RU003946"/>
    </source>
</evidence>
<dbReference type="OrthoDB" id="9794455at2"/>
<dbReference type="Proteomes" id="UP000199411">
    <property type="component" value="Unassembled WGS sequence"/>
</dbReference>
<dbReference type="AlphaFoldDB" id="A0A1G6IY28"/>
<keyword evidence="3" id="KW-0479">Metal-binding</keyword>
<keyword evidence="3" id="KW-0862">Zinc</keyword>
<accession>A0A1G6IY28</accession>
<comment type="cofactor">
    <cofactor evidence="3">
        <name>Mg(2+)</name>
        <dbReference type="ChEBI" id="CHEBI:18420"/>
    </cofactor>
    <text evidence="3">Binds 1 Mg(2+) ion.</text>
</comment>
<reference evidence="6" key="1">
    <citation type="submission" date="2016-10" db="EMBL/GenBank/DDBJ databases">
        <authorList>
            <person name="Varghese N."/>
            <person name="Submissions S."/>
        </authorList>
    </citation>
    <scope>NUCLEOTIDE SEQUENCE [LARGE SCALE GENOMIC DNA]</scope>
    <source>
        <strain evidence="6">DSM 8415</strain>
    </source>
</reference>
<evidence type="ECO:0000256" key="3">
    <source>
        <dbReference type="PIRSR" id="PIRSR601952-2"/>
    </source>
</evidence>
<comment type="similarity">
    <text evidence="4">Belongs to the alkaline phosphatase family.</text>
</comment>
<proteinExistence type="inferred from homology"/>
<dbReference type="Gene3D" id="3.40.720.10">
    <property type="entry name" value="Alkaline Phosphatase, subunit A"/>
    <property type="match status" value="1"/>
</dbReference>
<feature type="binding site" evidence="3">
    <location>
        <position position="54"/>
    </location>
    <ligand>
        <name>Mg(2+)</name>
        <dbReference type="ChEBI" id="CHEBI:18420"/>
    </ligand>
</feature>
<protein>
    <submittedName>
        <fullName evidence="5">Alkaline phosphatase</fullName>
    </submittedName>
</protein>
<dbReference type="SMART" id="SM00098">
    <property type="entry name" value="alkPPc"/>
    <property type="match status" value="1"/>
</dbReference>
<dbReference type="InterPro" id="IPR017850">
    <property type="entry name" value="Alkaline_phosphatase_core_sf"/>
</dbReference>
<keyword evidence="1" id="KW-0597">Phosphoprotein</keyword>
<feature type="binding site" evidence="3">
    <location>
        <position position="456"/>
    </location>
    <ligand>
        <name>Zn(2+)</name>
        <dbReference type="ChEBI" id="CHEBI:29105"/>
        <label>2</label>
    </ligand>
</feature>
<dbReference type="PRINTS" id="PR00113">
    <property type="entry name" value="ALKPHPHTASE"/>
</dbReference>
<feature type="binding site" evidence="3">
    <location>
        <position position="54"/>
    </location>
    <ligand>
        <name>Zn(2+)</name>
        <dbReference type="ChEBI" id="CHEBI:29105"/>
        <label>2</label>
    </ligand>
</feature>
<dbReference type="Gene3D" id="1.10.60.40">
    <property type="match status" value="1"/>
</dbReference>
<feature type="binding site" evidence="3">
    <location>
        <position position="329"/>
    </location>
    <ligand>
        <name>Zn(2+)</name>
        <dbReference type="ChEBI" id="CHEBI:29105"/>
        <label>2</label>
    </ligand>
</feature>
<feature type="binding site" evidence="3">
    <location>
        <position position="291"/>
    </location>
    <ligand>
        <name>Zn(2+)</name>
        <dbReference type="ChEBI" id="CHEBI:29105"/>
        <label>2</label>
    </ligand>
</feature>
<feature type="binding site" evidence="3">
    <location>
        <position position="287"/>
    </location>
    <ligand>
        <name>Zn(2+)</name>
        <dbReference type="ChEBI" id="CHEBI:29105"/>
        <label>2</label>
    </ligand>
</feature>
<dbReference type="GO" id="GO:0046872">
    <property type="term" value="F:metal ion binding"/>
    <property type="evidence" value="ECO:0007669"/>
    <property type="project" value="UniProtKB-KW"/>
</dbReference>